<dbReference type="GO" id="GO:0047304">
    <property type="term" value="F:2-aminoethylphosphonate-pyruvate transaminase activity"/>
    <property type="evidence" value="ECO:0007669"/>
    <property type="project" value="UniProtKB-UniRule"/>
</dbReference>
<dbReference type="HAMAP" id="MF_01376">
    <property type="entry name" value="PhnW_aminotrans_5"/>
    <property type="match status" value="1"/>
</dbReference>
<dbReference type="InterPro" id="IPR015421">
    <property type="entry name" value="PyrdxlP-dep_Trfase_major"/>
</dbReference>
<dbReference type="PANTHER" id="PTHR42778">
    <property type="entry name" value="2-AMINOETHYLPHOSPHONATE--PYRUVATE TRANSAMINASE"/>
    <property type="match status" value="1"/>
</dbReference>
<evidence type="ECO:0000256" key="7">
    <source>
        <dbReference type="HAMAP-Rule" id="MF_01376"/>
    </source>
</evidence>
<comment type="subunit">
    <text evidence="7">Homodimer.</text>
</comment>
<dbReference type="InterPro" id="IPR015422">
    <property type="entry name" value="PyrdxlP-dep_Trfase_small"/>
</dbReference>
<dbReference type="EMBL" id="QOCW01000007">
    <property type="protein sequence ID" value="RBW69993.1"/>
    <property type="molecule type" value="Genomic_DNA"/>
</dbReference>
<dbReference type="AlphaFoldDB" id="A0A366Y0R1"/>
<feature type="domain" description="MobA-like NTP transferase" evidence="9">
    <location>
        <begin position="5"/>
        <end position="107"/>
    </location>
</feature>
<dbReference type="Pfam" id="PF12804">
    <property type="entry name" value="NTP_transf_3"/>
    <property type="match status" value="1"/>
</dbReference>
<name>A0A366Y0R1_9BACI</name>
<dbReference type="NCBIfam" id="TIGR03301">
    <property type="entry name" value="PhnW-AepZ"/>
    <property type="match status" value="1"/>
</dbReference>
<evidence type="ECO:0000256" key="1">
    <source>
        <dbReference type="ARBA" id="ARBA00001933"/>
    </source>
</evidence>
<dbReference type="InterPro" id="IPR015424">
    <property type="entry name" value="PyrdxlP-dep_Trfase"/>
</dbReference>
<dbReference type="Proteomes" id="UP000253314">
    <property type="component" value="Unassembled WGS sequence"/>
</dbReference>
<comment type="similarity">
    <text evidence="7">Belongs to the class-V pyridoxal-phosphate-dependent aminotransferase family. PhnW subfamily.</text>
</comment>
<comment type="function">
    <text evidence="7">Involved in phosphonate degradation.</text>
</comment>
<dbReference type="Gene3D" id="3.90.1150.10">
    <property type="entry name" value="Aspartate Aminotransferase, domain 1"/>
    <property type="match status" value="1"/>
</dbReference>
<proteinExistence type="inferred from homology"/>
<dbReference type="OrthoDB" id="389074at2"/>
<gene>
    <name evidence="7" type="primary">phnW</name>
    <name evidence="10" type="ORF">DS031_09075</name>
</gene>
<dbReference type="PANTHER" id="PTHR42778:SF1">
    <property type="entry name" value="2-AMINOETHYLPHOSPHONATE--PYRUVATE TRANSAMINASE"/>
    <property type="match status" value="1"/>
</dbReference>
<evidence type="ECO:0000313" key="10">
    <source>
        <dbReference type="EMBL" id="RBW69993.1"/>
    </source>
</evidence>
<evidence type="ECO:0000256" key="2">
    <source>
        <dbReference type="ARBA" id="ARBA00022576"/>
    </source>
</evidence>
<feature type="domain" description="Aminotransferase class V" evidence="8">
    <location>
        <begin position="266"/>
        <end position="574"/>
    </location>
</feature>
<dbReference type="NCBIfam" id="NF010006">
    <property type="entry name" value="PRK13479.1"/>
    <property type="match status" value="1"/>
</dbReference>
<evidence type="ECO:0000256" key="4">
    <source>
        <dbReference type="ARBA" id="ARBA00022898"/>
    </source>
</evidence>
<evidence type="ECO:0000259" key="9">
    <source>
        <dbReference type="Pfam" id="PF12804"/>
    </source>
</evidence>
<protein>
    <recommendedName>
        <fullName evidence="7">2-aminoethylphosphonate--pyruvate transaminase</fullName>
        <ecNumber evidence="7">2.6.1.37</ecNumber>
    </recommendedName>
    <alternativeName>
        <fullName evidence="7">2-aminoethylphosphonate aminotransferase</fullName>
    </alternativeName>
    <alternativeName>
        <fullName evidence="7">AEP transaminase</fullName>
        <shortName evidence="7">AEPT</shortName>
    </alternativeName>
</protein>
<reference evidence="10 11" key="1">
    <citation type="submission" date="2018-07" db="EMBL/GenBank/DDBJ databases">
        <title>Lottiidibacillus patelloidae gen. nov., sp. nov., isolated from the intestinal tract of a marine limpet and the reclassification of B. taeanensis BH030017T, B. algicola KMM 3737T and B. hwajinpoensis SW-72T as genus Lottiidibacillus.</title>
        <authorList>
            <person name="Liu R."/>
            <person name="Huang Z."/>
        </authorList>
    </citation>
    <scope>NUCLEOTIDE SEQUENCE [LARGE SCALE GENOMIC DNA]</scope>
    <source>
        <strain evidence="10 11">BH030017</strain>
    </source>
</reference>
<evidence type="ECO:0000256" key="5">
    <source>
        <dbReference type="ARBA" id="ARBA00023317"/>
    </source>
</evidence>
<keyword evidence="2 7" id="KW-0032">Aminotransferase</keyword>
<dbReference type="SUPFAM" id="SSF53448">
    <property type="entry name" value="Nucleotide-diphospho-sugar transferases"/>
    <property type="match status" value="1"/>
</dbReference>
<dbReference type="EC" id="2.6.1.37" evidence="7"/>
<keyword evidence="11" id="KW-1185">Reference proteome</keyword>
<sequence length="614" mass="70352">MVKAAVILAAGLGSRLGKRTKEKPKGFLEIGDKTLIEHSILHLLSSGIERIYIGTGYLKEFYEELALRYKEITCVTNEQYDVTGSMYTLFQFKNYVKEDFLLLESDLLYDQAALTILQYHHYPDVLLASELTDTNDEVFIEVDDKNQLVNMEKDQNRLFNIYGELIGITKLSYGTFQALCYFADKELQKNKKLDYERALIELCSEKPIAVHKVKELAWCEIDNEVHLKRAVETVYPQIKENMKDRVIEKKILLNPGPAATSNTVKYAQVVPDICPREKEFGAVMKWTAEELTSIVGNRADYTTILFGGSGTAAVEAMISSIVDQDTLLIINNGAYGKRMCQIADAYGIHYIEYKSKQDHPLSLKKLEAIIKKRWPKISHVAVVHHETTTGLLNDIEAIGSLCRCYDVELLVDAMSSFAAVPIAMERMNIHYLAASSNKNLQGMAGVSFVIANKKCLEQLKNIKARSYYLNLYEQYEYFKKTGQMRFTPPVQTLYAMKQAVVEAKKEGIVNRYNRYKKLWNLLIKGITELGLNHIVKEEHHAKLITAIIEPSHKRYHFNELHDYLYERGVTIYPGKLADLNTFRIANIGELEETEIELFLYHLKQYLEKLDLLNN</sequence>
<dbReference type="GO" id="GO:0019700">
    <property type="term" value="P:organic phosphonate catabolic process"/>
    <property type="evidence" value="ECO:0007669"/>
    <property type="project" value="InterPro"/>
</dbReference>
<accession>A0A366Y0R1</accession>
<dbReference type="InterPro" id="IPR029044">
    <property type="entry name" value="Nucleotide-diphossugar_trans"/>
</dbReference>
<evidence type="ECO:0000256" key="6">
    <source>
        <dbReference type="ARBA" id="ARBA00049460"/>
    </source>
</evidence>
<dbReference type="SUPFAM" id="SSF53383">
    <property type="entry name" value="PLP-dependent transferases"/>
    <property type="match status" value="1"/>
</dbReference>
<dbReference type="InterPro" id="IPR012703">
    <property type="entry name" value="NH2EtPonate_pyrv_transaminase"/>
</dbReference>
<dbReference type="RefSeq" id="WP_113805749.1">
    <property type="nucleotide sequence ID" value="NZ_QOCW01000007.1"/>
</dbReference>
<feature type="modified residue" description="N6-(pyridoxal phosphate)lysine" evidence="7">
    <location>
        <position position="438"/>
    </location>
</feature>
<comment type="caution">
    <text evidence="10">The sequence shown here is derived from an EMBL/GenBank/DDBJ whole genome shotgun (WGS) entry which is preliminary data.</text>
</comment>
<evidence type="ECO:0000259" key="8">
    <source>
        <dbReference type="Pfam" id="PF00266"/>
    </source>
</evidence>
<evidence type="ECO:0000313" key="11">
    <source>
        <dbReference type="Proteomes" id="UP000253314"/>
    </source>
</evidence>
<keyword evidence="4 7" id="KW-0663">Pyridoxal phosphate</keyword>
<keyword evidence="5 7" id="KW-0670">Pyruvate</keyword>
<dbReference type="Gene3D" id="3.40.640.10">
    <property type="entry name" value="Type I PLP-dependent aspartate aminotransferase-like (Major domain)"/>
    <property type="match status" value="1"/>
</dbReference>
<keyword evidence="3 7" id="KW-0808">Transferase</keyword>
<dbReference type="Gene3D" id="3.90.550.10">
    <property type="entry name" value="Spore Coat Polysaccharide Biosynthesis Protein SpsA, Chain A"/>
    <property type="match status" value="1"/>
</dbReference>
<dbReference type="InterPro" id="IPR000192">
    <property type="entry name" value="Aminotrans_V_dom"/>
</dbReference>
<dbReference type="GO" id="GO:0016779">
    <property type="term" value="F:nucleotidyltransferase activity"/>
    <property type="evidence" value="ECO:0007669"/>
    <property type="project" value="UniProtKB-ARBA"/>
</dbReference>
<dbReference type="CDD" id="cd02523">
    <property type="entry name" value="PC_cytidylyltransferase"/>
    <property type="match status" value="1"/>
</dbReference>
<dbReference type="Pfam" id="PF00266">
    <property type="entry name" value="Aminotran_5"/>
    <property type="match status" value="1"/>
</dbReference>
<comment type="cofactor">
    <cofactor evidence="1 7">
        <name>pyridoxal 5'-phosphate</name>
        <dbReference type="ChEBI" id="CHEBI:597326"/>
    </cofactor>
</comment>
<evidence type="ECO:0000256" key="3">
    <source>
        <dbReference type="ARBA" id="ARBA00022679"/>
    </source>
</evidence>
<organism evidence="10 11">
    <name type="scientific">Bacillus taeanensis</name>
    <dbReference type="NCBI Taxonomy" id="273032"/>
    <lineage>
        <taxon>Bacteria</taxon>
        <taxon>Bacillati</taxon>
        <taxon>Bacillota</taxon>
        <taxon>Bacilli</taxon>
        <taxon>Bacillales</taxon>
        <taxon>Bacillaceae</taxon>
        <taxon>Bacillus</taxon>
    </lineage>
</organism>
<dbReference type="InterPro" id="IPR025877">
    <property type="entry name" value="MobA-like_NTP_Trfase"/>
</dbReference>
<comment type="catalytic activity">
    <reaction evidence="6 7">
        <text>(2-aminoethyl)phosphonate + pyruvate = phosphonoacetaldehyde + L-alanine</text>
        <dbReference type="Rhea" id="RHEA:17021"/>
        <dbReference type="ChEBI" id="CHEBI:15361"/>
        <dbReference type="ChEBI" id="CHEBI:57418"/>
        <dbReference type="ChEBI" id="CHEBI:57972"/>
        <dbReference type="ChEBI" id="CHEBI:58383"/>
        <dbReference type="EC" id="2.6.1.37"/>
    </reaction>
</comment>